<feature type="region of interest" description="Disordered" evidence="1">
    <location>
        <begin position="85"/>
        <end position="116"/>
    </location>
</feature>
<evidence type="ECO:0000256" key="2">
    <source>
        <dbReference type="SAM" id="Phobius"/>
    </source>
</evidence>
<keyword evidence="2" id="KW-0472">Membrane</keyword>
<feature type="transmembrane region" description="Helical" evidence="2">
    <location>
        <begin position="66"/>
        <end position="83"/>
    </location>
</feature>
<organism evidence="3 4">
    <name type="scientific">Nocardioides conyzicola</name>
    <dbReference type="NCBI Taxonomy" id="1651781"/>
    <lineage>
        <taxon>Bacteria</taxon>
        <taxon>Bacillati</taxon>
        <taxon>Actinomycetota</taxon>
        <taxon>Actinomycetes</taxon>
        <taxon>Propionibacteriales</taxon>
        <taxon>Nocardioidaceae</taxon>
        <taxon>Nocardioides</taxon>
    </lineage>
</organism>
<dbReference type="EMBL" id="BAABKM010000002">
    <property type="protein sequence ID" value="GAA4705266.1"/>
    <property type="molecule type" value="Genomic_DNA"/>
</dbReference>
<keyword evidence="2" id="KW-1133">Transmembrane helix</keyword>
<evidence type="ECO:0000256" key="1">
    <source>
        <dbReference type="SAM" id="MobiDB-lite"/>
    </source>
</evidence>
<dbReference type="Proteomes" id="UP001499974">
    <property type="component" value="Unassembled WGS sequence"/>
</dbReference>
<comment type="caution">
    <text evidence="3">The sequence shown here is derived from an EMBL/GenBank/DDBJ whole genome shotgun (WGS) entry which is preliminary data.</text>
</comment>
<keyword evidence="4" id="KW-1185">Reference proteome</keyword>
<keyword evidence="2" id="KW-0812">Transmembrane</keyword>
<dbReference type="RefSeq" id="WP_345521481.1">
    <property type="nucleotide sequence ID" value="NZ_BAABKM010000002.1"/>
</dbReference>
<gene>
    <name evidence="3" type="ORF">GCM10023349_23800</name>
</gene>
<protein>
    <submittedName>
        <fullName evidence="3">Uncharacterized protein</fullName>
    </submittedName>
</protein>
<evidence type="ECO:0000313" key="4">
    <source>
        <dbReference type="Proteomes" id="UP001499974"/>
    </source>
</evidence>
<sequence length="236" mass="24933">MSDPELTPAEEQVRRLLADARHDEPLPGEVADRLDRVLAELQGEDRRTPPPADLAARRRRRAARNLILAAAAVVVVGVGIRTVDPTVLGGQSADDSGSAGSALESAPKDQDDAGGGRADRYLLSLVGPPVVLGSEDFDRQVRRLNGDQYSANAPAAPAPSAANLQSGDAPTTDGTERTGRTWCNDPAWGRGQRVAVRYDGERGVLVLRTPVDDTRQVDLFLCGESAPTRSATVPAG</sequence>
<feature type="compositionally biased region" description="Low complexity" evidence="1">
    <location>
        <begin position="85"/>
        <end position="105"/>
    </location>
</feature>
<evidence type="ECO:0000313" key="3">
    <source>
        <dbReference type="EMBL" id="GAA4705266.1"/>
    </source>
</evidence>
<accession>A0ABP8XFV2</accession>
<proteinExistence type="predicted"/>
<reference evidence="4" key="1">
    <citation type="journal article" date="2019" name="Int. J. Syst. Evol. Microbiol.">
        <title>The Global Catalogue of Microorganisms (GCM) 10K type strain sequencing project: providing services to taxonomists for standard genome sequencing and annotation.</title>
        <authorList>
            <consortium name="The Broad Institute Genomics Platform"/>
            <consortium name="The Broad Institute Genome Sequencing Center for Infectious Disease"/>
            <person name="Wu L."/>
            <person name="Ma J."/>
        </authorList>
    </citation>
    <scope>NUCLEOTIDE SEQUENCE [LARGE SCALE GENOMIC DNA]</scope>
    <source>
        <strain evidence="4">JCM 18531</strain>
    </source>
</reference>
<feature type="compositionally biased region" description="Low complexity" evidence="1">
    <location>
        <begin position="150"/>
        <end position="163"/>
    </location>
</feature>
<name>A0ABP8XFV2_9ACTN</name>
<feature type="region of interest" description="Disordered" evidence="1">
    <location>
        <begin position="149"/>
        <end position="179"/>
    </location>
</feature>
<feature type="compositionally biased region" description="Polar residues" evidence="1">
    <location>
        <begin position="164"/>
        <end position="173"/>
    </location>
</feature>